<keyword evidence="7 14" id="KW-0812">Transmembrane</keyword>
<evidence type="ECO:0000256" key="5">
    <source>
        <dbReference type="ARBA" id="ARBA00022553"/>
    </source>
</evidence>
<keyword evidence="5" id="KW-0597">Phosphoprotein</keyword>
<evidence type="ECO:0000256" key="10">
    <source>
        <dbReference type="ARBA" id="ARBA00022840"/>
    </source>
</evidence>
<organism evidence="19 20">
    <name type="scientific">Candidatus Collierbacteria bacterium GW2011_GWA2_42_17</name>
    <dbReference type="NCBI Taxonomy" id="1618378"/>
    <lineage>
        <taxon>Bacteria</taxon>
        <taxon>Candidatus Collieribacteriota</taxon>
    </lineage>
</organism>
<dbReference type="SMART" id="SM00091">
    <property type="entry name" value="PAS"/>
    <property type="match status" value="1"/>
</dbReference>
<dbReference type="InterPro" id="IPR003661">
    <property type="entry name" value="HisK_dim/P_dom"/>
</dbReference>
<evidence type="ECO:0000256" key="14">
    <source>
        <dbReference type="SAM" id="Phobius"/>
    </source>
</evidence>
<evidence type="ECO:0000256" key="12">
    <source>
        <dbReference type="ARBA" id="ARBA00023012"/>
    </source>
</evidence>
<dbReference type="SMART" id="SM00388">
    <property type="entry name" value="HisKA"/>
    <property type="match status" value="1"/>
</dbReference>
<evidence type="ECO:0000256" key="7">
    <source>
        <dbReference type="ARBA" id="ARBA00022692"/>
    </source>
</evidence>
<evidence type="ECO:0000256" key="1">
    <source>
        <dbReference type="ARBA" id="ARBA00000085"/>
    </source>
</evidence>
<dbReference type="GO" id="GO:0000155">
    <property type="term" value="F:phosphorelay sensor kinase activity"/>
    <property type="evidence" value="ECO:0007669"/>
    <property type="project" value="InterPro"/>
</dbReference>
<evidence type="ECO:0000256" key="8">
    <source>
        <dbReference type="ARBA" id="ARBA00022741"/>
    </source>
</evidence>
<dbReference type="InterPro" id="IPR050736">
    <property type="entry name" value="Sensor_HK_Regulatory"/>
</dbReference>
<dbReference type="SMART" id="SM00387">
    <property type="entry name" value="HATPase_c"/>
    <property type="match status" value="1"/>
</dbReference>
<feature type="transmembrane region" description="Helical" evidence="14">
    <location>
        <begin position="12"/>
        <end position="36"/>
    </location>
</feature>
<evidence type="ECO:0000313" key="19">
    <source>
        <dbReference type="EMBL" id="KKS42606.1"/>
    </source>
</evidence>
<dbReference type="CDD" id="cd00082">
    <property type="entry name" value="HisKA"/>
    <property type="match status" value="1"/>
</dbReference>
<dbReference type="InterPro" id="IPR042240">
    <property type="entry name" value="CHASE_sf"/>
</dbReference>
<keyword evidence="11 14" id="KW-1133">Transmembrane helix</keyword>
<dbReference type="SMART" id="SM00086">
    <property type="entry name" value="PAC"/>
    <property type="match status" value="1"/>
</dbReference>
<feature type="domain" description="Histidine kinase" evidence="15">
    <location>
        <begin position="480"/>
        <end position="699"/>
    </location>
</feature>
<dbReference type="InterPro" id="IPR036097">
    <property type="entry name" value="HisK_dim/P_sf"/>
</dbReference>
<evidence type="ECO:0000259" key="17">
    <source>
        <dbReference type="PROSITE" id="PS50113"/>
    </source>
</evidence>
<dbReference type="Gene3D" id="3.30.565.10">
    <property type="entry name" value="Histidine kinase-like ATPase, C-terminal domain"/>
    <property type="match status" value="1"/>
</dbReference>
<dbReference type="PROSITE" id="PS50113">
    <property type="entry name" value="PAC"/>
    <property type="match status" value="1"/>
</dbReference>
<keyword evidence="9 19" id="KW-0418">Kinase</keyword>
<reference evidence="19 20" key="1">
    <citation type="journal article" date="2015" name="Nature">
        <title>rRNA introns, odd ribosomes, and small enigmatic genomes across a large radiation of phyla.</title>
        <authorList>
            <person name="Brown C.T."/>
            <person name="Hug L.A."/>
            <person name="Thomas B.C."/>
            <person name="Sharon I."/>
            <person name="Castelle C.J."/>
            <person name="Singh A."/>
            <person name="Wilkins M.J."/>
            <person name="Williams K.H."/>
            <person name="Banfield J.F."/>
        </authorList>
    </citation>
    <scope>NUCLEOTIDE SEQUENCE [LARGE SCALE GENOMIC DNA]</scope>
</reference>
<dbReference type="Pfam" id="PF03924">
    <property type="entry name" value="CHASE"/>
    <property type="match status" value="1"/>
</dbReference>
<keyword evidence="10" id="KW-0067">ATP-binding</keyword>
<evidence type="ECO:0000256" key="13">
    <source>
        <dbReference type="ARBA" id="ARBA00023136"/>
    </source>
</evidence>
<dbReference type="NCBIfam" id="TIGR00229">
    <property type="entry name" value="sensory_box"/>
    <property type="match status" value="1"/>
</dbReference>
<dbReference type="Gene3D" id="3.30.450.350">
    <property type="entry name" value="CHASE domain"/>
    <property type="match status" value="1"/>
</dbReference>
<dbReference type="InterPro" id="IPR006189">
    <property type="entry name" value="CHASE_dom"/>
</dbReference>
<keyword evidence="4" id="KW-1003">Cell membrane</keyword>
<dbReference type="PRINTS" id="PR00344">
    <property type="entry name" value="BCTRLSENSOR"/>
</dbReference>
<dbReference type="EC" id="2.7.13.3" evidence="3"/>
<dbReference type="SMART" id="SM01079">
    <property type="entry name" value="CHASE"/>
    <property type="match status" value="1"/>
</dbReference>
<keyword evidence="13 14" id="KW-0472">Membrane</keyword>
<sequence length="701" mass="79855">MEVVDKTKIKGGLIGVLLILSTIALLLGSVFVWSYVNRSVDDQRKIEFQRVVEMTEERVQDTLHMLVERLYDLRGFVSTGGINSERWINYLTSIEVEDRYPGMYTFAYAPVVERNKLESFISKIKNEEKSKEYQEYSVFPETQTPEVVPVRYLYTSDPDIGSLLGYDITTSENQVIALKKAVADDVPAITNLLHIGLVLPGNTKTGYVIMLPVYSKIDIVNYPKEERRQYFMGLVGTWVFPQGLLSHVDIEEELMTKEVSLTVFDGEDKPISLGNNGGDLRAVREINLLDKKFRFEFIGKRQKILDQFTESLPWLTLGGLIIINLMWTATVISILLSRREAEKLAVEATKDLRKFKQAVEGVSDMVTITDENGVITYVNGMAEKITGYKKEMMLGKTPRLWGRQMDEEFYKNFWKRIKEDKKPFWGEVINKKRNGELYEAEVNISPILDDSGKLLFFVSIERDLTKAKAIEKIKTEFISLASHQLRTPLSAVKWFGKMLISGDAGDLNPMQKEYVEKIYESNEREIRLVNSLLNVSKIESGKILVEPRLTDLTRLISSVMTDFRLEAGELGKKLTAVIDKKIPKIYIDEDQIRQVYANLISNAVRYTKKGGVISVKVYLSKNFIMTEIKDNGIGIPKREQKRVFDKFFRASNALKIETDGTGLGLFLSKTIVESSGGKMGFRSSEGKGSTFWFTLPVKTKN</sequence>
<dbReference type="InterPro" id="IPR005467">
    <property type="entry name" value="His_kinase_dom"/>
</dbReference>
<proteinExistence type="predicted"/>
<dbReference type="GO" id="GO:0005524">
    <property type="term" value="F:ATP binding"/>
    <property type="evidence" value="ECO:0007669"/>
    <property type="project" value="UniProtKB-KW"/>
</dbReference>
<gene>
    <name evidence="19" type="ORF">UV06_C0009G0026</name>
</gene>
<evidence type="ECO:0000259" key="18">
    <source>
        <dbReference type="PROSITE" id="PS50839"/>
    </source>
</evidence>
<dbReference type="FunFam" id="3.30.565.10:FF:000023">
    <property type="entry name" value="PAS domain-containing sensor histidine kinase"/>
    <property type="match status" value="1"/>
</dbReference>
<comment type="catalytic activity">
    <reaction evidence="1">
        <text>ATP + protein L-histidine = ADP + protein N-phospho-L-histidine.</text>
        <dbReference type="EC" id="2.7.13.3"/>
    </reaction>
</comment>
<dbReference type="InterPro" id="IPR036890">
    <property type="entry name" value="HATPase_C_sf"/>
</dbReference>
<dbReference type="PROSITE" id="PS50839">
    <property type="entry name" value="CHASE"/>
    <property type="match status" value="1"/>
</dbReference>
<evidence type="ECO:0000256" key="2">
    <source>
        <dbReference type="ARBA" id="ARBA00004236"/>
    </source>
</evidence>
<dbReference type="CDD" id="cd00130">
    <property type="entry name" value="PAS"/>
    <property type="match status" value="1"/>
</dbReference>
<keyword evidence="6" id="KW-0808">Transferase</keyword>
<dbReference type="Pfam" id="PF00512">
    <property type="entry name" value="HisKA"/>
    <property type="match status" value="1"/>
</dbReference>
<dbReference type="InterPro" id="IPR000700">
    <property type="entry name" value="PAS-assoc_C"/>
</dbReference>
<evidence type="ECO:0000256" key="4">
    <source>
        <dbReference type="ARBA" id="ARBA00022475"/>
    </source>
</evidence>
<dbReference type="Pfam" id="PF13426">
    <property type="entry name" value="PAS_9"/>
    <property type="match status" value="1"/>
</dbReference>
<dbReference type="SUPFAM" id="SSF47384">
    <property type="entry name" value="Homodimeric domain of signal transducing histidine kinase"/>
    <property type="match status" value="1"/>
</dbReference>
<dbReference type="AlphaFoldDB" id="A0A0G1B8H7"/>
<dbReference type="Gene3D" id="1.10.287.130">
    <property type="match status" value="1"/>
</dbReference>
<dbReference type="PROSITE" id="PS50112">
    <property type="entry name" value="PAS"/>
    <property type="match status" value="1"/>
</dbReference>
<evidence type="ECO:0000256" key="9">
    <source>
        <dbReference type="ARBA" id="ARBA00022777"/>
    </source>
</evidence>
<name>A0A0G1B8H7_9BACT</name>
<comment type="caution">
    <text evidence="19">The sequence shown here is derived from an EMBL/GenBank/DDBJ whole genome shotgun (WGS) entry which is preliminary data.</text>
</comment>
<dbReference type="InterPro" id="IPR035965">
    <property type="entry name" value="PAS-like_dom_sf"/>
</dbReference>
<protein>
    <recommendedName>
        <fullName evidence="3">histidine kinase</fullName>
        <ecNumber evidence="3">2.7.13.3</ecNumber>
    </recommendedName>
</protein>
<dbReference type="PANTHER" id="PTHR43711:SF31">
    <property type="entry name" value="HISTIDINE KINASE"/>
    <property type="match status" value="1"/>
</dbReference>
<dbReference type="SUPFAM" id="SSF55785">
    <property type="entry name" value="PYP-like sensor domain (PAS domain)"/>
    <property type="match status" value="1"/>
</dbReference>
<dbReference type="Pfam" id="PF02518">
    <property type="entry name" value="HATPase_c"/>
    <property type="match status" value="1"/>
</dbReference>
<evidence type="ECO:0000256" key="6">
    <source>
        <dbReference type="ARBA" id="ARBA00022679"/>
    </source>
</evidence>
<dbReference type="Proteomes" id="UP000033854">
    <property type="component" value="Unassembled WGS sequence"/>
</dbReference>
<dbReference type="GO" id="GO:0005886">
    <property type="term" value="C:plasma membrane"/>
    <property type="evidence" value="ECO:0007669"/>
    <property type="project" value="UniProtKB-SubCell"/>
</dbReference>
<dbReference type="SUPFAM" id="SSF55874">
    <property type="entry name" value="ATPase domain of HSP90 chaperone/DNA topoisomerase II/histidine kinase"/>
    <property type="match status" value="1"/>
</dbReference>
<dbReference type="Gene3D" id="3.30.450.20">
    <property type="entry name" value="PAS domain"/>
    <property type="match status" value="1"/>
</dbReference>
<dbReference type="InterPro" id="IPR003594">
    <property type="entry name" value="HATPase_dom"/>
</dbReference>
<evidence type="ECO:0000259" key="16">
    <source>
        <dbReference type="PROSITE" id="PS50112"/>
    </source>
</evidence>
<evidence type="ECO:0000256" key="3">
    <source>
        <dbReference type="ARBA" id="ARBA00012438"/>
    </source>
</evidence>
<evidence type="ECO:0000256" key="11">
    <source>
        <dbReference type="ARBA" id="ARBA00022989"/>
    </source>
</evidence>
<evidence type="ECO:0000259" key="15">
    <source>
        <dbReference type="PROSITE" id="PS50109"/>
    </source>
</evidence>
<keyword evidence="12" id="KW-0902">Two-component regulatory system</keyword>
<feature type="domain" description="PAC" evidence="17">
    <location>
        <begin position="422"/>
        <end position="476"/>
    </location>
</feature>
<dbReference type="InterPro" id="IPR004358">
    <property type="entry name" value="Sig_transdc_His_kin-like_C"/>
</dbReference>
<dbReference type="EMBL" id="LCDA01000009">
    <property type="protein sequence ID" value="KKS42606.1"/>
    <property type="molecule type" value="Genomic_DNA"/>
</dbReference>
<dbReference type="InterPro" id="IPR000014">
    <property type="entry name" value="PAS"/>
</dbReference>
<dbReference type="PANTHER" id="PTHR43711">
    <property type="entry name" value="TWO-COMPONENT HISTIDINE KINASE"/>
    <property type="match status" value="1"/>
</dbReference>
<accession>A0A0G1B8H7</accession>
<keyword evidence="8" id="KW-0547">Nucleotide-binding</keyword>
<dbReference type="PROSITE" id="PS50109">
    <property type="entry name" value="HIS_KIN"/>
    <property type="match status" value="1"/>
</dbReference>
<feature type="domain" description="CHASE" evidence="18">
    <location>
        <begin position="78"/>
        <end position="267"/>
    </location>
</feature>
<evidence type="ECO:0000313" key="20">
    <source>
        <dbReference type="Proteomes" id="UP000033854"/>
    </source>
</evidence>
<feature type="domain" description="PAS" evidence="16">
    <location>
        <begin position="351"/>
        <end position="397"/>
    </location>
</feature>
<dbReference type="InterPro" id="IPR001610">
    <property type="entry name" value="PAC"/>
</dbReference>
<comment type="subcellular location">
    <subcellularLocation>
        <location evidence="2">Cell membrane</location>
    </subcellularLocation>
</comment>